<dbReference type="PANTHER" id="PTHR38166">
    <property type="entry name" value="C2H2-TYPE DOMAIN-CONTAINING PROTEIN-RELATED"/>
    <property type="match status" value="1"/>
</dbReference>
<sequence length="642" mass="73336">MSRTSMAFSDSKSTAPFKPSKLRNSQSLTNIRSSSLQQYRTYGRPTSHDEPRIPGQDRPSLDLRSATTMSLYSTSSSNLSRPLSAREQRHSVLNRTRESKQDDSSSELESWTTRAERRQSLARRLASPTPRIPTDPPRAEMPRRSVSAHHPHPEQPPSYFPPKVMDDVLKDQRVMDSERASQMVIMWEAMAKCLDEISRSAHRQATKKKPPANDTSKLYTTKTDSEPPNLESPDAGMRYSCPFRKRNPARFNIRDHESCAKSPFTSIMDLRKHIVAYHKYKYPPLQCRRCRVKFDSESALSEHMMLPRDQMCDLDLNKNEDPENGIKDETVTALCDNDPKAKWSWERMWHFLFPNDAEVPDSEFQPIIELSEVDRAFDDQDDELKANLRRTLRLFLPGEVQDDYCGFLAGQLDLVFQTHRANVIRQCVAATNPSKSSTQQQHIPLRRSTRRSRQSSVLQHSRPFSINTTNKHLKRLSTEAAAHSVSTRAVNTPPSLHDYETASTSPTLIDEDDDHTGMSSRDSALGISCDNCGVDTCRDNCVTNTTTEEHVQVHTSTYSQEQDEWILSPQKNTRRASAEVRGRYLRRQPEREVLRVKVDDEIRARVEDGFGSGSGSGSEDGRFSPQSFKQRVQRVMRRESGF</sequence>
<feature type="compositionally biased region" description="Polar residues" evidence="1">
    <location>
        <begin position="431"/>
        <end position="442"/>
    </location>
</feature>
<feature type="compositionally biased region" description="Polar residues" evidence="1">
    <location>
        <begin position="213"/>
        <end position="222"/>
    </location>
</feature>
<dbReference type="Proteomes" id="UP001301958">
    <property type="component" value="Unassembled WGS sequence"/>
</dbReference>
<dbReference type="Gene3D" id="3.30.160.60">
    <property type="entry name" value="Classic Zinc Finger"/>
    <property type="match status" value="1"/>
</dbReference>
<feature type="region of interest" description="Disordered" evidence="1">
    <location>
        <begin position="431"/>
        <end position="464"/>
    </location>
</feature>
<organism evidence="2 3">
    <name type="scientific">Podospora fimiseda</name>
    <dbReference type="NCBI Taxonomy" id="252190"/>
    <lineage>
        <taxon>Eukaryota</taxon>
        <taxon>Fungi</taxon>
        <taxon>Dikarya</taxon>
        <taxon>Ascomycota</taxon>
        <taxon>Pezizomycotina</taxon>
        <taxon>Sordariomycetes</taxon>
        <taxon>Sordariomycetidae</taxon>
        <taxon>Sordariales</taxon>
        <taxon>Podosporaceae</taxon>
        <taxon>Podospora</taxon>
    </lineage>
</organism>
<feature type="compositionally biased region" description="Low complexity" evidence="1">
    <location>
        <begin position="65"/>
        <end position="83"/>
    </location>
</feature>
<feature type="compositionally biased region" description="Polar residues" evidence="1">
    <location>
        <begin position="22"/>
        <end position="40"/>
    </location>
</feature>
<name>A0AAN7GWE3_9PEZI</name>
<protein>
    <recommendedName>
        <fullName evidence="4">C2H2-type domain-containing protein</fullName>
    </recommendedName>
</protein>
<accession>A0AAN7GWE3</accession>
<gene>
    <name evidence="2" type="ORF">QBC38DRAFT_486407</name>
</gene>
<feature type="compositionally biased region" description="Polar residues" evidence="1">
    <location>
        <begin position="1"/>
        <end position="14"/>
    </location>
</feature>
<dbReference type="AlphaFoldDB" id="A0AAN7GWE3"/>
<evidence type="ECO:0000313" key="3">
    <source>
        <dbReference type="Proteomes" id="UP001301958"/>
    </source>
</evidence>
<feature type="compositionally biased region" description="Basic residues" evidence="1">
    <location>
        <begin position="444"/>
        <end position="453"/>
    </location>
</feature>
<feature type="compositionally biased region" description="Polar residues" evidence="1">
    <location>
        <begin position="484"/>
        <end position="494"/>
    </location>
</feature>
<reference evidence="2" key="2">
    <citation type="submission" date="2023-05" db="EMBL/GenBank/DDBJ databases">
        <authorList>
            <consortium name="Lawrence Berkeley National Laboratory"/>
            <person name="Steindorff A."/>
            <person name="Hensen N."/>
            <person name="Bonometti L."/>
            <person name="Westerberg I."/>
            <person name="Brannstrom I.O."/>
            <person name="Guillou S."/>
            <person name="Cros-Aarteil S."/>
            <person name="Calhoun S."/>
            <person name="Haridas S."/>
            <person name="Kuo A."/>
            <person name="Mondo S."/>
            <person name="Pangilinan J."/>
            <person name="Riley R."/>
            <person name="Labutti K."/>
            <person name="Andreopoulos B."/>
            <person name="Lipzen A."/>
            <person name="Chen C."/>
            <person name="Yanf M."/>
            <person name="Daum C."/>
            <person name="Ng V."/>
            <person name="Clum A."/>
            <person name="Ohm R."/>
            <person name="Martin F."/>
            <person name="Silar P."/>
            <person name="Natvig D."/>
            <person name="Lalanne C."/>
            <person name="Gautier V."/>
            <person name="Ament-Velasquez S.L."/>
            <person name="Kruys A."/>
            <person name="Hutchinson M.I."/>
            <person name="Powell A.J."/>
            <person name="Barry K."/>
            <person name="Miller A.N."/>
            <person name="Grigoriev I.V."/>
            <person name="Debuchy R."/>
            <person name="Gladieux P."/>
            <person name="Thoren M.H."/>
            <person name="Johannesson H."/>
        </authorList>
    </citation>
    <scope>NUCLEOTIDE SEQUENCE</scope>
    <source>
        <strain evidence="2">CBS 990.96</strain>
    </source>
</reference>
<evidence type="ECO:0000256" key="1">
    <source>
        <dbReference type="SAM" id="MobiDB-lite"/>
    </source>
</evidence>
<feature type="region of interest" description="Disordered" evidence="1">
    <location>
        <begin position="605"/>
        <end position="642"/>
    </location>
</feature>
<feature type="compositionally biased region" description="Basic residues" evidence="1">
    <location>
        <begin position="201"/>
        <end position="210"/>
    </location>
</feature>
<feature type="compositionally biased region" description="Basic and acidic residues" evidence="1">
    <location>
        <begin position="84"/>
        <end position="103"/>
    </location>
</feature>
<evidence type="ECO:0000313" key="2">
    <source>
        <dbReference type="EMBL" id="KAK4224030.1"/>
    </source>
</evidence>
<keyword evidence="3" id="KW-1185">Reference proteome</keyword>
<feature type="region of interest" description="Disordered" evidence="1">
    <location>
        <begin position="1"/>
        <end position="164"/>
    </location>
</feature>
<reference evidence="2" key="1">
    <citation type="journal article" date="2023" name="Mol. Phylogenet. Evol.">
        <title>Genome-scale phylogeny and comparative genomics of the fungal order Sordariales.</title>
        <authorList>
            <person name="Hensen N."/>
            <person name="Bonometti L."/>
            <person name="Westerberg I."/>
            <person name="Brannstrom I.O."/>
            <person name="Guillou S."/>
            <person name="Cros-Aarteil S."/>
            <person name="Calhoun S."/>
            <person name="Haridas S."/>
            <person name="Kuo A."/>
            <person name="Mondo S."/>
            <person name="Pangilinan J."/>
            <person name="Riley R."/>
            <person name="LaButti K."/>
            <person name="Andreopoulos B."/>
            <person name="Lipzen A."/>
            <person name="Chen C."/>
            <person name="Yan M."/>
            <person name="Daum C."/>
            <person name="Ng V."/>
            <person name="Clum A."/>
            <person name="Steindorff A."/>
            <person name="Ohm R.A."/>
            <person name="Martin F."/>
            <person name="Silar P."/>
            <person name="Natvig D.O."/>
            <person name="Lalanne C."/>
            <person name="Gautier V."/>
            <person name="Ament-Velasquez S.L."/>
            <person name="Kruys A."/>
            <person name="Hutchinson M.I."/>
            <person name="Powell A.J."/>
            <person name="Barry K."/>
            <person name="Miller A.N."/>
            <person name="Grigoriev I.V."/>
            <person name="Debuchy R."/>
            <person name="Gladieux P."/>
            <person name="Hiltunen Thoren M."/>
            <person name="Johannesson H."/>
        </authorList>
    </citation>
    <scope>NUCLEOTIDE SEQUENCE</scope>
    <source>
        <strain evidence="2">CBS 990.96</strain>
    </source>
</reference>
<evidence type="ECO:0008006" key="4">
    <source>
        <dbReference type="Google" id="ProtNLM"/>
    </source>
</evidence>
<dbReference type="EMBL" id="MU865406">
    <property type="protein sequence ID" value="KAK4224030.1"/>
    <property type="molecule type" value="Genomic_DNA"/>
</dbReference>
<feature type="region of interest" description="Disordered" evidence="1">
    <location>
        <begin position="201"/>
        <end position="241"/>
    </location>
</feature>
<proteinExistence type="predicted"/>
<comment type="caution">
    <text evidence="2">The sequence shown here is derived from an EMBL/GenBank/DDBJ whole genome shotgun (WGS) entry which is preliminary data.</text>
</comment>
<dbReference type="PANTHER" id="PTHR38166:SF1">
    <property type="entry name" value="C2H2-TYPE DOMAIN-CONTAINING PROTEIN"/>
    <property type="match status" value="1"/>
</dbReference>
<feature type="region of interest" description="Disordered" evidence="1">
    <location>
        <begin position="482"/>
        <end position="522"/>
    </location>
</feature>